<dbReference type="OrthoDB" id="270966at2759"/>
<evidence type="ECO:0000259" key="2">
    <source>
        <dbReference type="Pfam" id="PF13881"/>
    </source>
</evidence>
<dbReference type="AlphaFoldDB" id="A0A422PWI9"/>
<dbReference type="Proteomes" id="UP000284403">
    <property type="component" value="Unassembled WGS sequence"/>
</dbReference>
<evidence type="ECO:0000313" key="3">
    <source>
        <dbReference type="EMBL" id="RNF22114.1"/>
    </source>
</evidence>
<dbReference type="EMBL" id="MKKU01000143">
    <property type="protein sequence ID" value="RNF22114.1"/>
    <property type="molecule type" value="Genomic_DNA"/>
</dbReference>
<protein>
    <recommendedName>
        <fullName evidence="2">UBL3-like ubiquitin domain-containing protein</fullName>
    </recommendedName>
</protein>
<dbReference type="Pfam" id="PF13881">
    <property type="entry name" value="Rad60-SLD_2"/>
    <property type="match status" value="1"/>
</dbReference>
<comment type="caution">
    <text evidence="3">The sequence shown here is derived from an EMBL/GenBank/DDBJ whole genome shotgun (WGS) entry which is preliminary data.</text>
</comment>
<dbReference type="Gene3D" id="3.10.20.90">
    <property type="entry name" value="Phosphatidylinositol 3-kinase Catalytic Subunit, Chain A, domain 1"/>
    <property type="match status" value="1"/>
</dbReference>
<feature type="domain" description="UBL3-like ubiquitin" evidence="2">
    <location>
        <begin position="40"/>
        <end position="132"/>
    </location>
</feature>
<evidence type="ECO:0000313" key="4">
    <source>
        <dbReference type="Proteomes" id="UP000284403"/>
    </source>
</evidence>
<gene>
    <name evidence="3" type="ORF">Tco025E_03276</name>
</gene>
<accession>A0A422PWI9</accession>
<name>A0A422PWI9_9TRYP</name>
<reference evidence="3 4" key="1">
    <citation type="journal article" date="2018" name="BMC Genomics">
        <title>Genomic comparison of Trypanosoma conorhini and Trypanosoma rangeli to Trypanosoma cruzi strains of high and low virulence.</title>
        <authorList>
            <person name="Bradwell K.R."/>
            <person name="Koparde V.N."/>
            <person name="Matveyev A.V."/>
            <person name="Serrano M.G."/>
            <person name="Alves J.M."/>
            <person name="Parikh H."/>
            <person name="Huang B."/>
            <person name="Lee V."/>
            <person name="Espinosa-Alvarez O."/>
            <person name="Ortiz P.A."/>
            <person name="Costa-Martins A.G."/>
            <person name="Teixeira M.M."/>
            <person name="Buck G.A."/>
        </authorList>
    </citation>
    <scope>NUCLEOTIDE SEQUENCE [LARGE SCALE GENOMIC DNA]</scope>
    <source>
        <strain evidence="3 4">025E</strain>
    </source>
</reference>
<sequence length="154" mass="16873">MSVGGPVRVRLVLSGACYPAYSGRQLQLQVPIFRDDGSPMTTMDLKSQIRREWPSDLSEMQEAIKTVEMKILRTGKLLQDDASLRSVITSTEMQDCSVSAGTPKRNDEEPKWLLMHLVFQRSSNAGAQEKGHDNASAGRRKGTGSSSSGCCLLI</sequence>
<organism evidence="3 4">
    <name type="scientific">Trypanosoma conorhini</name>
    <dbReference type="NCBI Taxonomy" id="83891"/>
    <lineage>
        <taxon>Eukaryota</taxon>
        <taxon>Discoba</taxon>
        <taxon>Euglenozoa</taxon>
        <taxon>Kinetoplastea</taxon>
        <taxon>Metakinetoplastina</taxon>
        <taxon>Trypanosomatida</taxon>
        <taxon>Trypanosomatidae</taxon>
        <taxon>Trypanosoma</taxon>
    </lineage>
</organism>
<proteinExistence type="predicted"/>
<dbReference type="RefSeq" id="XP_029229738.1">
    <property type="nucleotide sequence ID" value="XM_029370196.1"/>
</dbReference>
<keyword evidence="4" id="KW-1185">Reference proteome</keyword>
<dbReference type="InterPro" id="IPR039540">
    <property type="entry name" value="UBL3-like_ubiquitin_dom"/>
</dbReference>
<dbReference type="GeneID" id="40316887"/>
<evidence type="ECO:0000256" key="1">
    <source>
        <dbReference type="SAM" id="MobiDB-lite"/>
    </source>
</evidence>
<feature type="region of interest" description="Disordered" evidence="1">
    <location>
        <begin position="124"/>
        <end position="149"/>
    </location>
</feature>